<feature type="repeat" description="ANK" evidence="3">
    <location>
        <begin position="408"/>
        <end position="440"/>
    </location>
</feature>
<dbReference type="Proteomes" id="UP000622317">
    <property type="component" value="Unassembled WGS sequence"/>
</dbReference>
<reference evidence="6" key="1">
    <citation type="submission" date="2020-09" db="EMBL/GenBank/DDBJ databases">
        <title>Pelagicoccus enzymogenes sp. nov. with an EPS production, isolated from marine sediment.</title>
        <authorList>
            <person name="Feng X."/>
        </authorList>
    </citation>
    <scope>NUCLEOTIDE SEQUENCE</scope>
    <source>
        <strain evidence="6">NFK12</strain>
    </source>
</reference>
<dbReference type="Pfam" id="PF06283">
    <property type="entry name" value="ThuA"/>
    <property type="match status" value="1"/>
</dbReference>
<dbReference type="SUPFAM" id="SSF52317">
    <property type="entry name" value="Class I glutamine amidotransferase-like"/>
    <property type="match status" value="1"/>
</dbReference>
<comment type="caution">
    <text evidence="6">The sequence shown here is derived from an EMBL/GenBank/DDBJ whole genome shotgun (WGS) entry which is preliminary data.</text>
</comment>
<dbReference type="Gene3D" id="1.25.40.20">
    <property type="entry name" value="Ankyrin repeat-containing domain"/>
    <property type="match status" value="2"/>
</dbReference>
<organism evidence="6 7">
    <name type="scientific">Pelagicoccus enzymogenes</name>
    <dbReference type="NCBI Taxonomy" id="2773457"/>
    <lineage>
        <taxon>Bacteria</taxon>
        <taxon>Pseudomonadati</taxon>
        <taxon>Verrucomicrobiota</taxon>
        <taxon>Opitutia</taxon>
        <taxon>Puniceicoccales</taxon>
        <taxon>Pelagicoccaceae</taxon>
        <taxon>Pelagicoccus</taxon>
    </lineage>
</organism>
<evidence type="ECO:0000256" key="3">
    <source>
        <dbReference type="PROSITE-ProRule" id="PRU00023"/>
    </source>
</evidence>
<evidence type="ECO:0000256" key="2">
    <source>
        <dbReference type="ARBA" id="ARBA00023043"/>
    </source>
</evidence>
<keyword evidence="2 3" id="KW-0040">ANK repeat</keyword>
<dbReference type="SMART" id="SM00248">
    <property type="entry name" value="ANK"/>
    <property type="match status" value="4"/>
</dbReference>
<evidence type="ECO:0000313" key="7">
    <source>
        <dbReference type="Proteomes" id="UP000622317"/>
    </source>
</evidence>
<dbReference type="PROSITE" id="PS50297">
    <property type="entry name" value="ANK_REP_REGION"/>
    <property type="match status" value="2"/>
</dbReference>
<evidence type="ECO:0000313" key="6">
    <source>
        <dbReference type="EMBL" id="MBD5778886.1"/>
    </source>
</evidence>
<dbReference type="SUPFAM" id="SSF48403">
    <property type="entry name" value="Ankyrin repeat"/>
    <property type="match status" value="1"/>
</dbReference>
<dbReference type="PANTHER" id="PTHR24171">
    <property type="entry name" value="ANKYRIN REPEAT DOMAIN-CONTAINING PROTEIN 39-RELATED"/>
    <property type="match status" value="1"/>
</dbReference>
<name>A0A927F716_9BACT</name>
<evidence type="ECO:0000259" key="5">
    <source>
        <dbReference type="Pfam" id="PF06283"/>
    </source>
</evidence>
<dbReference type="InterPro" id="IPR029062">
    <property type="entry name" value="Class_I_gatase-like"/>
</dbReference>
<feature type="chain" id="PRO_5036748167" evidence="4">
    <location>
        <begin position="19"/>
        <end position="462"/>
    </location>
</feature>
<proteinExistence type="predicted"/>
<dbReference type="InterPro" id="IPR029010">
    <property type="entry name" value="ThuA-like"/>
</dbReference>
<dbReference type="InterPro" id="IPR036770">
    <property type="entry name" value="Ankyrin_rpt-contain_sf"/>
</dbReference>
<feature type="signal peptide" evidence="4">
    <location>
        <begin position="1"/>
        <end position="18"/>
    </location>
</feature>
<gene>
    <name evidence="6" type="ORF">IEN85_05235</name>
</gene>
<keyword evidence="7" id="KW-1185">Reference proteome</keyword>
<keyword evidence="1" id="KW-0677">Repeat</keyword>
<evidence type="ECO:0000256" key="1">
    <source>
        <dbReference type="ARBA" id="ARBA00022737"/>
    </source>
</evidence>
<protein>
    <submittedName>
        <fullName evidence="6">Ankyrin repeat domain-containing protein</fullName>
    </submittedName>
</protein>
<keyword evidence="4" id="KW-0732">Signal</keyword>
<feature type="repeat" description="ANK" evidence="3">
    <location>
        <begin position="342"/>
        <end position="374"/>
    </location>
</feature>
<dbReference type="PROSITE" id="PS50088">
    <property type="entry name" value="ANK_REPEAT"/>
    <property type="match status" value="3"/>
</dbReference>
<dbReference type="RefSeq" id="WP_191616013.1">
    <property type="nucleotide sequence ID" value="NZ_JACYFG010000006.1"/>
</dbReference>
<dbReference type="InterPro" id="IPR002110">
    <property type="entry name" value="Ankyrin_rpt"/>
</dbReference>
<sequence length="462" mass="48517">MKGLILFVAICGGVLASAAPSRILFVAGEPSHGWNEHEFPAGCEVLADALNASGLGVEAAVSRGWPEWPGAFDGVAAVVIYCDGGADHVAEGRVEALRALRGRGVGFAFLHYALEPESEALAGFMSEAIGGYFDLNWSVNPVWELKDSTLGDGAATKGVSPLEIVDEWYYHMRFREDGGFEPILSGLPPMNSLGADGLRSGNAAVRAALEAGELQHLAWVRIGEKGQRGLGFTGGHFHHNWNDPDFRKLVLNGIAWTAGASLPEAGVVSDFPNIVTYKTVEEAIARDSFADVKVHLALDPQLLNTPGRGNMTLLQQAVMRKKNAIALYLLEQGADPNARTGSGQTTAHLAVTRRLPELCRALAEAGVDLGARDKQGWTALHLAAAKNQADTVAALLEAGADVNALSDAGGTPLHEAAASGGEEVLSLLLEAGVDASVVSSHGVTALDLANEYQNAAALKLLQ</sequence>
<feature type="repeat" description="ANK" evidence="3">
    <location>
        <begin position="375"/>
        <end position="407"/>
    </location>
</feature>
<feature type="domain" description="ThuA-like" evidence="5">
    <location>
        <begin position="23"/>
        <end position="257"/>
    </location>
</feature>
<evidence type="ECO:0000256" key="4">
    <source>
        <dbReference type="SAM" id="SignalP"/>
    </source>
</evidence>
<dbReference type="AlphaFoldDB" id="A0A927F716"/>
<dbReference type="Gene3D" id="3.40.50.880">
    <property type="match status" value="1"/>
</dbReference>
<dbReference type="Pfam" id="PF00023">
    <property type="entry name" value="Ank"/>
    <property type="match status" value="1"/>
</dbReference>
<accession>A0A927F716</accession>
<dbReference type="EMBL" id="JACYFG010000006">
    <property type="protein sequence ID" value="MBD5778886.1"/>
    <property type="molecule type" value="Genomic_DNA"/>
</dbReference>
<dbReference type="Pfam" id="PF12796">
    <property type="entry name" value="Ank_2"/>
    <property type="match status" value="1"/>
</dbReference>